<reference evidence="6 7" key="1">
    <citation type="submission" date="2017-02" db="EMBL/GenBank/DDBJ databases">
        <authorList>
            <person name="Peterson S.W."/>
        </authorList>
    </citation>
    <scope>NUCLEOTIDE SEQUENCE [LARGE SCALE GENOMIC DNA]</scope>
    <source>
        <strain evidence="6 7">S285</strain>
    </source>
</reference>
<dbReference type="OrthoDB" id="5288829at2"/>
<evidence type="ECO:0000256" key="3">
    <source>
        <dbReference type="ARBA" id="ARBA00022827"/>
    </source>
</evidence>
<evidence type="ECO:0000256" key="1">
    <source>
        <dbReference type="ARBA" id="ARBA00001974"/>
    </source>
</evidence>
<dbReference type="Gene3D" id="3.50.50.60">
    <property type="entry name" value="FAD/NAD(P)-binding domain"/>
    <property type="match status" value="1"/>
</dbReference>
<keyword evidence="7" id="KW-1185">Reference proteome</keyword>
<feature type="domain" description="RsdA/BaiN/AoA(So)-like Rossmann fold-like" evidence="4">
    <location>
        <begin position="7"/>
        <end position="396"/>
    </location>
</feature>
<evidence type="ECO:0000259" key="4">
    <source>
        <dbReference type="Pfam" id="PF03486"/>
    </source>
</evidence>
<sequence length="406" mass="42287">MAAPYCAVIGAGPAGLVAAEALARAGARVEVFDHMPSPARKFLMAGRGGLNLTHSEPLDLFLTRYGAAARRLEPFIRAFSPQDLREWCAGLGEETFLGTSGRVFPKSFKASPLLRGLLARLAQQGVVFKPRHEFLGLGEGRTLSLRDAAGAAFDITPDAAVFALGGASWPRLGADGGWARAFAEAGVALTPLAPANCALHLAWSPHFLASFEGQPLKSLRVSHGEKAARGDLVVTRRGLEGGPAYALASALRESLARGATAILTIDLRPDQSIEALAEKVTRPRGKASLATHLRKTLALSKIDIALLREASPEGLPSEPQALAARVKAAPLTIAGVAGFERAISTAGGVAFEALDESLMLKARPGLFVAGEMLDFDAPTGGYLLQAAFSTGVAAGKGAARFLGLEA</sequence>
<organism evidence="6 7">
    <name type="scientific">Methylocystis bryophila</name>
    <dbReference type="NCBI Taxonomy" id="655015"/>
    <lineage>
        <taxon>Bacteria</taxon>
        <taxon>Pseudomonadati</taxon>
        <taxon>Pseudomonadota</taxon>
        <taxon>Alphaproteobacteria</taxon>
        <taxon>Hyphomicrobiales</taxon>
        <taxon>Methylocystaceae</taxon>
        <taxon>Methylocystis</taxon>
    </lineage>
</organism>
<keyword evidence="3" id="KW-0274">FAD</keyword>
<dbReference type="InterPro" id="IPR057661">
    <property type="entry name" value="RsdA/BaiN/AoA(So)_Rossmann"/>
</dbReference>
<dbReference type="Gene3D" id="2.40.30.10">
    <property type="entry name" value="Translation factors"/>
    <property type="match status" value="1"/>
</dbReference>
<dbReference type="KEGG" id="mbry:B1812_02800"/>
<dbReference type="SUPFAM" id="SSF51905">
    <property type="entry name" value="FAD/NAD(P)-binding domain"/>
    <property type="match status" value="1"/>
</dbReference>
<dbReference type="NCBIfam" id="TIGR03862">
    <property type="entry name" value="flavo_PP4765"/>
    <property type="match status" value="1"/>
</dbReference>
<dbReference type="RefSeq" id="WP_085770245.1">
    <property type="nucleotide sequence ID" value="NZ_AP027149.1"/>
</dbReference>
<dbReference type="PANTHER" id="PTHR42887">
    <property type="entry name" value="OS12G0638800 PROTEIN"/>
    <property type="match status" value="1"/>
</dbReference>
<dbReference type="InterPro" id="IPR023166">
    <property type="entry name" value="BaiN-like_dom_sf"/>
</dbReference>
<dbReference type="Gene3D" id="1.10.8.260">
    <property type="entry name" value="HI0933 insert domain-like"/>
    <property type="match status" value="1"/>
</dbReference>
<dbReference type="InterPro" id="IPR036188">
    <property type="entry name" value="FAD/NAD-bd_sf"/>
</dbReference>
<keyword evidence="2" id="KW-0285">Flavoprotein</keyword>
<gene>
    <name evidence="6" type="ORF">B1812_02800</name>
</gene>
<evidence type="ECO:0000259" key="5">
    <source>
        <dbReference type="Pfam" id="PF22780"/>
    </source>
</evidence>
<dbReference type="Pfam" id="PF22780">
    <property type="entry name" value="HI0933_like_1st"/>
    <property type="match status" value="1"/>
</dbReference>
<evidence type="ECO:0000313" key="7">
    <source>
        <dbReference type="Proteomes" id="UP000193978"/>
    </source>
</evidence>
<evidence type="ECO:0000256" key="2">
    <source>
        <dbReference type="ARBA" id="ARBA00022630"/>
    </source>
</evidence>
<dbReference type="NCBIfam" id="TIGR00275">
    <property type="entry name" value="aminoacetone oxidase family FAD-binding enzyme"/>
    <property type="match status" value="1"/>
</dbReference>
<feature type="domain" description="RsdA/BaiN/AoA(So)-like insert" evidence="5">
    <location>
        <begin position="194"/>
        <end position="344"/>
    </location>
</feature>
<dbReference type="SUPFAM" id="SSF160996">
    <property type="entry name" value="HI0933 insert domain-like"/>
    <property type="match status" value="1"/>
</dbReference>
<accession>A0A1W6MRT3</accession>
<dbReference type="AlphaFoldDB" id="A0A1W6MRT3"/>
<dbReference type="Proteomes" id="UP000193978">
    <property type="component" value="Chromosome"/>
</dbReference>
<dbReference type="InterPro" id="IPR022460">
    <property type="entry name" value="Flavoprotein_PP4765"/>
</dbReference>
<proteinExistence type="predicted"/>
<dbReference type="Pfam" id="PF03486">
    <property type="entry name" value="HI0933_like"/>
    <property type="match status" value="1"/>
</dbReference>
<dbReference type="InterPro" id="IPR055178">
    <property type="entry name" value="RsdA/BaiN/AoA(So)-like_dom"/>
</dbReference>
<comment type="cofactor">
    <cofactor evidence="1">
        <name>FAD</name>
        <dbReference type="ChEBI" id="CHEBI:57692"/>
    </cofactor>
</comment>
<dbReference type="EMBL" id="CP019948">
    <property type="protein sequence ID" value="ARN80189.1"/>
    <property type="molecule type" value="Genomic_DNA"/>
</dbReference>
<name>A0A1W6MRT3_9HYPH</name>
<protein>
    <submittedName>
        <fullName evidence="6">NAD(FAD)-utilizing dehydrogenase</fullName>
    </submittedName>
</protein>
<dbReference type="InterPro" id="IPR004792">
    <property type="entry name" value="BaiN-like"/>
</dbReference>
<dbReference type="PANTHER" id="PTHR42887:SF1">
    <property type="entry name" value="BLR3961 PROTEIN"/>
    <property type="match status" value="1"/>
</dbReference>
<evidence type="ECO:0000313" key="6">
    <source>
        <dbReference type="EMBL" id="ARN80189.1"/>
    </source>
</evidence>